<proteinExistence type="predicted"/>
<dbReference type="Proteomes" id="UP000256373">
    <property type="component" value="Unassembled WGS sequence"/>
</dbReference>
<protein>
    <submittedName>
        <fullName evidence="1">Uncharacterized protein</fullName>
    </submittedName>
</protein>
<organism evidence="1 2">
    <name type="scientific">Dyadobacter luteus</name>
    <dbReference type="NCBI Taxonomy" id="2259619"/>
    <lineage>
        <taxon>Bacteria</taxon>
        <taxon>Pseudomonadati</taxon>
        <taxon>Bacteroidota</taxon>
        <taxon>Cytophagia</taxon>
        <taxon>Cytophagales</taxon>
        <taxon>Spirosomataceae</taxon>
        <taxon>Dyadobacter</taxon>
    </lineage>
</organism>
<reference evidence="1 2" key="1">
    <citation type="submission" date="2018-07" db="EMBL/GenBank/DDBJ databases">
        <title>Dyadobacter roseus sp. nov., isolated from rose rhizosphere soil.</title>
        <authorList>
            <person name="Chen L."/>
        </authorList>
    </citation>
    <scope>NUCLEOTIDE SEQUENCE [LARGE SCALE GENOMIC DNA]</scope>
    <source>
        <strain evidence="1 2">RS19</strain>
    </source>
</reference>
<sequence>MSYAEEPAREYGVSVFGKVLGIHEHSALAISGDLYLEGAEITGSGTLLLTDKKVQRIRASHSTVSKLEINNPTRVLLHGELHIYHKLIVKHGVMDSSNALLTLADSSTVALLQGGSLLDSIHYRTAEVPLSSTKVRNWPVPLTEQLADLLKPHISIFDCITFCPFDTSLSEPTYSEVFSPPEQCPVRYHRL</sequence>
<dbReference type="EMBL" id="QNUL01000038">
    <property type="protein sequence ID" value="REA56514.1"/>
    <property type="molecule type" value="Genomic_DNA"/>
</dbReference>
<evidence type="ECO:0000313" key="1">
    <source>
        <dbReference type="EMBL" id="REA56514.1"/>
    </source>
</evidence>
<dbReference type="AlphaFoldDB" id="A0A3D8Y373"/>
<comment type="caution">
    <text evidence="1">The sequence shown here is derived from an EMBL/GenBank/DDBJ whole genome shotgun (WGS) entry which is preliminary data.</text>
</comment>
<evidence type="ECO:0000313" key="2">
    <source>
        <dbReference type="Proteomes" id="UP000256373"/>
    </source>
</evidence>
<keyword evidence="2" id="KW-1185">Reference proteome</keyword>
<gene>
    <name evidence="1" type="ORF">DSL64_26720</name>
</gene>
<accession>A0A3D8Y373</accession>
<name>A0A3D8Y373_9BACT</name>